<reference evidence="1" key="1">
    <citation type="submission" date="2021-12" db="EMBL/GenBank/DDBJ databases">
        <authorList>
            <person name="Martin H S."/>
        </authorList>
    </citation>
    <scope>NUCLEOTIDE SEQUENCE</scope>
</reference>
<organism evidence="1 2">
    <name type="scientific">Brenthis ino</name>
    <name type="common">lesser marbled fritillary</name>
    <dbReference type="NCBI Taxonomy" id="405034"/>
    <lineage>
        <taxon>Eukaryota</taxon>
        <taxon>Metazoa</taxon>
        <taxon>Ecdysozoa</taxon>
        <taxon>Arthropoda</taxon>
        <taxon>Hexapoda</taxon>
        <taxon>Insecta</taxon>
        <taxon>Pterygota</taxon>
        <taxon>Neoptera</taxon>
        <taxon>Endopterygota</taxon>
        <taxon>Lepidoptera</taxon>
        <taxon>Glossata</taxon>
        <taxon>Ditrysia</taxon>
        <taxon>Papilionoidea</taxon>
        <taxon>Nymphalidae</taxon>
        <taxon>Heliconiinae</taxon>
        <taxon>Argynnini</taxon>
        <taxon>Brenthis</taxon>
    </lineage>
</organism>
<dbReference type="AlphaFoldDB" id="A0A8J9UF63"/>
<accession>A0A8J9UF63</accession>
<dbReference type="EMBL" id="OV170232">
    <property type="protein sequence ID" value="CAH0718189.1"/>
    <property type="molecule type" value="Genomic_DNA"/>
</dbReference>
<evidence type="ECO:0000313" key="2">
    <source>
        <dbReference type="Proteomes" id="UP000838878"/>
    </source>
</evidence>
<evidence type="ECO:0000313" key="1">
    <source>
        <dbReference type="EMBL" id="CAH0718189.1"/>
    </source>
</evidence>
<sequence length="93" mass="10620">MELAQVVMVMKARRIGNRDKISVQTRAILSEVGTSLVPQKKASKTKSQYSFEDFHCVTVQRVQRQINHLDGQSIAVIVRAQSSKKKEYEFLIL</sequence>
<proteinExistence type="predicted"/>
<keyword evidence="2" id="KW-1185">Reference proteome</keyword>
<dbReference type="Proteomes" id="UP000838878">
    <property type="component" value="Chromosome 12"/>
</dbReference>
<feature type="non-terminal residue" evidence="1">
    <location>
        <position position="93"/>
    </location>
</feature>
<protein>
    <submittedName>
        <fullName evidence="1">Uncharacterized protein</fullName>
    </submittedName>
</protein>
<name>A0A8J9UF63_9NEOP</name>
<gene>
    <name evidence="1" type="ORF">BINO364_LOCUS4711</name>
</gene>